<keyword evidence="3" id="KW-1185">Reference proteome</keyword>
<dbReference type="EMBL" id="FNUS01000002">
    <property type="protein sequence ID" value="SEG04505.1"/>
    <property type="molecule type" value="Genomic_DNA"/>
</dbReference>
<dbReference type="AlphaFoldDB" id="A0A1H5WZ16"/>
<dbReference type="Pfam" id="PF14376">
    <property type="entry name" value="Haem_bd"/>
    <property type="match status" value="1"/>
</dbReference>
<organism evidence="2 3">
    <name type="scientific">Halpernia humi</name>
    <dbReference type="NCBI Taxonomy" id="493375"/>
    <lineage>
        <taxon>Bacteria</taxon>
        <taxon>Pseudomonadati</taxon>
        <taxon>Bacteroidota</taxon>
        <taxon>Flavobacteriia</taxon>
        <taxon>Flavobacteriales</taxon>
        <taxon>Weeksellaceae</taxon>
        <taxon>Chryseobacterium group</taxon>
        <taxon>Halpernia</taxon>
    </lineage>
</organism>
<feature type="domain" description="Haem-binding" evidence="1">
    <location>
        <begin position="12"/>
        <end position="147"/>
    </location>
</feature>
<protein>
    <submittedName>
        <fullName evidence="2">Haem-binding domain-containing protein</fullName>
    </submittedName>
</protein>
<accession>A0A1H5WZ16</accession>
<dbReference type="Proteomes" id="UP000236738">
    <property type="component" value="Unassembled WGS sequence"/>
</dbReference>
<dbReference type="InterPro" id="IPR025992">
    <property type="entry name" value="Haem-bd"/>
</dbReference>
<dbReference type="RefSeq" id="WP_103913351.1">
    <property type="nucleotide sequence ID" value="NZ_FNUS01000002.1"/>
</dbReference>
<dbReference type="OrthoDB" id="196738at2"/>
<name>A0A1H5WZ16_9FLAO</name>
<gene>
    <name evidence="2" type="ORF">SAMN05421847_1379</name>
</gene>
<proteinExistence type="predicted"/>
<evidence type="ECO:0000313" key="2">
    <source>
        <dbReference type="EMBL" id="SEG04505.1"/>
    </source>
</evidence>
<evidence type="ECO:0000313" key="3">
    <source>
        <dbReference type="Proteomes" id="UP000236738"/>
    </source>
</evidence>
<dbReference type="SMART" id="SM01235">
    <property type="entry name" value="Haem_bd"/>
    <property type="match status" value="1"/>
</dbReference>
<reference evidence="3" key="1">
    <citation type="submission" date="2016-10" db="EMBL/GenBank/DDBJ databases">
        <authorList>
            <person name="Varghese N."/>
            <person name="Submissions S."/>
        </authorList>
    </citation>
    <scope>NUCLEOTIDE SEQUENCE [LARGE SCALE GENOMIC DNA]</scope>
    <source>
        <strain evidence="3">DSM 21580</strain>
    </source>
</reference>
<evidence type="ECO:0000259" key="1">
    <source>
        <dbReference type="SMART" id="SM01235"/>
    </source>
</evidence>
<sequence length="150" mass="17330">MKILKIIAVVLLIAFIGIQFLPKQINKSETTSKADFLVVNKVPANIKNKLQVSCYDCHSNNTRYPWYNKIQPAAMFLENHVKGGKKELNFSEWDSLSVRRKKSKLKAIINQLKDDQMPLSSYTIIHTDAKFTVAEKQEMIQWMTQKKDSL</sequence>